<feature type="transmembrane region" description="Helical" evidence="1">
    <location>
        <begin position="7"/>
        <end position="25"/>
    </location>
</feature>
<keyword evidence="1" id="KW-0812">Transmembrane</keyword>
<dbReference type="Proteomes" id="UP001326613">
    <property type="component" value="Chromosome"/>
</dbReference>
<dbReference type="EMBL" id="CP112932">
    <property type="protein sequence ID" value="WPY00967.1"/>
    <property type="molecule type" value="Genomic_DNA"/>
</dbReference>
<name>A0ABZ0UWH6_9RICK</name>
<reference evidence="2 3" key="1">
    <citation type="submission" date="2022-10" db="EMBL/GenBank/DDBJ databases">
        <title>Host association and intracellularity evolved multiple times independently in the Rickettsiales.</title>
        <authorList>
            <person name="Castelli M."/>
            <person name="Nardi T."/>
            <person name="Gammuto L."/>
            <person name="Bellinzona G."/>
            <person name="Sabaneyeva E."/>
            <person name="Potekhin A."/>
            <person name="Serra V."/>
            <person name="Petroni G."/>
            <person name="Sassera D."/>
        </authorList>
    </citation>
    <scope>NUCLEOTIDE SEQUENCE [LARGE SCALE GENOMIC DNA]</scope>
    <source>
        <strain evidence="2 3">Kr 154-4</strain>
    </source>
</reference>
<gene>
    <name evidence="2" type="ORF">Trichorick_00857</name>
</gene>
<evidence type="ECO:0000313" key="2">
    <source>
        <dbReference type="EMBL" id="WPY00967.1"/>
    </source>
</evidence>
<protein>
    <submittedName>
        <fullName evidence="2">Sodium:solute symporter family N-terminal domain protein</fullName>
    </submittedName>
</protein>
<keyword evidence="1" id="KW-0472">Membrane</keyword>
<organism evidence="2 3">
    <name type="scientific">Candidatus Trichorickettsia mobilis</name>
    <dbReference type="NCBI Taxonomy" id="1346319"/>
    <lineage>
        <taxon>Bacteria</taxon>
        <taxon>Pseudomonadati</taxon>
        <taxon>Pseudomonadota</taxon>
        <taxon>Alphaproteobacteria</taxon>
        <taxon>Rickettsiales</taxon>
        <taxon>Rickettsiaceae</taxon>
        <taxon>Rickettsieae</taxon>
        <taxon>Candidatus Trichorickettsia</taxon>
    </lineage>
</organism>
<keyword evidence="3" id="KW-1185">Reference proteome</keyword>
<proteinExistence type="predicted"/>
<evidence type="ECO:0000313" key="3">
    <source>
        <dbReference type="Proteomes" id="UP001326613"/>
    </source>
</evidence>
<sequence>MLFDLDAILFIGFLVINLWLGLSSSRGITTLREYSIGNKNFSTATIAYTIMLHGLAGVFFTRLLVRYIVVAYIL</sequence>
<feature type="transmembrane region" description="Helical" evidence="1">
    <location>
        <begin position="45"/>
        <end position="65"/>
    </location>
</feature>
<evidence type="ECO:0000256" key="1">
    <source>
        <dbReference type="SAM" id="Phobius"/>
    </source>
</evidence>
<accession>A0ABZ0UWH6</accession>
<keyword evidence="1" id="KW-1133">Transmembrane helix</keyword>
<dbReference type="RefSeq" id="WP_323737786.1">
    <property type="nucleotide sequence ID" value="NZ_CP112932.1"/>
</dbReference>